<feature type="region of interest" description="Disordered" evidence="1">
    <location>
        <begin position="1"/>
        <end position="22"/>
    </location>
</feature>
<reference evidence="3" key="1">
    <citation type="journal article" date="2017" name="Nat. Ecol. Evol.">
        <title>Genome expansion and lineage-specific genetic innovations in the forest pathogenic fungi Armillaria.</title>
        <authorList>
            <person name="Sipos G."/>
            <person name="Prasanna A.N."/>
            <person name="Walter M.C."/>
            <person name="O'Connor E."/>
            <person name="Balint B."/>
            <person name="Krizsan K."/>
            <person name="Kiss B."/>
            <person name="Hess J."/>
            <person name="Varga T."/>
            <person name="Slot J."/>
            <person name="Riley R."/>
            <person name="Boka B."/>
            <person name="Rigling D."/>
            <person name="Barry K."/>
            <person name="Lee J."/>
            <person name="Mihaltcheva S."/>
            <person name="LaButti K."/>
            <person name="Lipzen A."/>
            <person name="Waldron R."/>
            <person name="Moloney N.M."/>
            <person name="Sperisen C."/>
            <person name="Kredics L."/>
            <person name="Vagvoelgyi C."/>
            <person name="Patrignani A."/>
            <person name="Fitzpatrick D."/>
            <person name="Nagy I."/>
            <person name="Doyle S."/>
            <person name="Anderson J.B."/>
            <person name="Grigoriev I.V."/>
            <person name="Gueldener U."/>
            <person name="Muensterkoetter M."/>
            <person name="Nagy L.G."/>
        </authorList>
    </citation>
    <scope>NUCLEOTIDE SEQUENCE [LARGE SCALE GENOMIC DNA]</scope>
    <source>
        <strain evidence="3">C18/9</strain>
    </source>
</reference>
<sequence length="123" mass="13769">MEATREDEHSPPSPLPRRSEESLLECTLHTARHVRAVDPTVSDWDLVPVHTPHRTLAGCGNKSKHVDRSLGKRPLHPRGRNQTRHVLRFQEGSLSLRQKIGTNLGRTSSSVFHQYQSGAALTP</sequence>
<name>A0A284RSF4_ARMOS</name>
<proteinExistence type="predicted"/>
<organism evidence="2 3">
    <name type="scientific">Armillaria ostoyae</name>
    <name type="common">Armillaria root rot fungus</name>
    <dbReference type="NCBI Taxonomy" id="47428"/>
    <lineage>
        <taxon>Eukaryota</taxon>
        <taxon>Fungi</taxon>
        <taxon>Dikarya</taxon>
        <taxon>Basidiomycota</taxon>
        <taxon>Agaricomycotina</taxon>
        <taxon>Agaricomycetes</taxon>
        <taxon>Agaricomycetidae</taxon>
        <taxon>Agaricales</taxon>
        <taxon>Marasmiineae</taxon>
        <taxon>Physalacriaceae</taxon>
        <taxon>Armillaria</taxon>
    </lineage>
</organism>
<protein>
    <submittedName>
        <fullName evidence="2">Uncharacterized protein</fullName>
    </submittedName>
</protein>
<feature type="region of interest" description="Disordered" evidence="1">
    <location>
        <begin position="55"/>
        <end position="82"/>
    </location>
</feature>
<evidence type="ECO:0000313" key="2">
    <source>
        <dbReference type="EMBL" id="SJL11691.1"/>
    </source>
</evidence>
<dbReference type="AlphaFoldDB" id="A0A284RSF4"/>
<dbReference type="Proteomes" id="UP000219338">
    <property type="component" value="Unassembled WGS sequence"/>
</dbReference>
<evidence type="ECO:0000256" key="1">
    <source>
        <dbReference type="SAM" id="MobiDB-lite"/>
    </source>
</evidence>
<accession>A0A284RSF4</accession>
<feature type="compositionally biased region" description="Basic and acidic residues" evidence="1">
    <location>
        <begin position="1"/>
        <end position="10"/>
    </location>
</feature>
<evidence type="ECO:0000313" key="3">
    <source>
        <dbReference type="Proteomes" id="UP000219338"/>
    </source>
</evidence>
<keyword evidence="3" id="KW-1185">Reference proteome</keyword>
<feature type="compositionally biased region" description="Basic residues" evidence="1">
    <location>
        <begin position="71"/>
        <end position="82"/>
    </location>
</feature>
<dbReference type="EMBL" id="FUEG01000015">
    <property type="protein sequence ID" value="SJL11691.1"/>
    <property type="molecule type" value="Genomic_DNA"/>
</dbReference>
<gene>
    <name evidence="2" type="ORF">ARMOST_15097</name>
</gene>